<keyword evidence="2" id="KW-0547">Nucleotide-binding</keyword>
<comment type="similarity">
    <text evidence="1">Belongs to the TrbE/VirB4 family.</text>
</comment>
<name>A0ABV7C1W5_9PROT</name>
<organism evidence="5 6">
    <name type="scientific">Falsiroseomonas tokyonensis</name>
    <dbReference type="NCBI Taxonomy" id="430521"/>
    <lineage>
        <taxon>Bacteria</taxon>
        <taxon>Pseudomonadati</taxon>
        <taxon>Pseudomonadota</taxon>
        <taxon>Alphaproteobacteria</taxon>
        <taxon>Acetobacterales</taxon>
        <taxon>Roseomonadaceae</taxon>
        <taxon>Falsiroseomonas</taxon>
    </lineage>
</organism>
<dbReference type="InterPro" id="IPR051162">
    <property type="entry name" value="T4SS_component"/>
</dbReference>
<evidence type="ECO:0000313" key="5">
    <source>
        <dbReference type="EMBL" id="MFC3003882.1"/>
    </source>
</evidence>
<reference evidence="6" key="1">
    <citation type="journal article" date="2019" name="Int. J. Syst. Evol. Microbiol.">
        <title>The Global Catalogue of Microorganisms (GCM) 10K type strain sequencing project: providing services to taxonomists for standard genome sequencing and annotation.</title>
        <authorList>
            <consortium name="The Broad Institute Genomics Platform"/>
            <consortium name="The Broad Institute Genome Sequencing Center for Infectious Disease"/>
            <person name="Wu L."/>
            <person name="Ma J."/>
        </authorList>
    </citation>
    <scope>NUCLEOTIDE SEQUENCE [LARGE SCALE GENOMIC DNA]</scope>
    <source>
        <strain evidence="6">CGMCC 1.16855</strain>
    </source>
</reference>
<evidence type="ECO:0000256" key="2">
    <source>
        <dbReference type="ARBA" id="ARBA00022741"/>
    </source>
</evidence>
<dbReference type="InterPro" id="IPR018145">
    <property type="entry name" value="CagE_TrbE_VirB_cntrl_dom"/>
</dbReference>
<dbReference type="Proteomes" id="UP001595420">
    <property type="component" value="Unassembled WGS sequence"/>
</dbReference>
<evidence type="ECO:0000256" key="3">
    <source>
        <dbReference type="ARBA" id="ARBA00022840"/>
    </source>
</evidence>
<sequence>MFSRFAPRAPTLGEHVPIEGHLTNRVLRLADDGVYAMQALDGLPLADTGGDPDLLERLDRLNGTHIGIPAGDRLVMSIYLCRSLADPADVPEPDPRLTPFARAFQSGYCERLLDGLLYENRLFIGLHLRPAAGGSAEWWARRKARKRGVDAGGERAIDRARQLERICDWLASELADYGPRQLGLAERGKGIFSEIGEALAFAATGVWRPVPLTTGRLAEAMFAEEVAFHYESVELRGPGYTRFVAVLTFKGYPSSTYPGMLAAVERAPFCGTLLHHFERHATSGGIGLLTRQQNKMVWAGDKARSQIAELDEAADHVASGRMAMGTHSVSLAVFSDRAGGALPWYRRFAAALKGAGLGSVAAARVEAALDEATGGPGRNPLDDVVNAAWKTLANCGAAVARENKALMAAWLSQLAGNHRLRARPGALSTRNLAAMAPLHGPARGVPVSRWGPAIITLRTTAGTAYPFHWHDGEGDDAVGNTLITGETGSGKTTLVGALIACTAGRADVVGLDHKQGWRVLFGHLGAPYAVMGGGNPMFAPLKGLEPTPANLDFLLDLLRGCIVQGGWRDLAPEEERLLALGIRTVMENPPEHRQLAEVAAFLAPDVDVDGAGARLLKWCWGNELGWVLDAPRDALDLSGGTVGLDATDILKNGRAAAPTLLYLFHRIGLHLDGQRRLLLPVDEGWRVLEDPAFYRPIAAQLRTIRSKNGVVVFITQSPSDAANSPIAAELLEQCPNQIHLPNPRASEEDYVGRLKRTQGEFAALRALAKGSGQFLVCKGRESLIAELRLRGLPQLAALSASEAALRAYEALPEEVRADPRSLEYEFRRRRAAAEKEVPA</sequence>
<dbReference type="PANTHER" id="PTHR30121:SF12">
    <property type="entry name" value="TYPE IV SECRETION SYSTEM PROTEIN CAGE"/>
    <property type="match status" value="1"/>
</dbReference>
<gene>
    <name evidence="5" type="ORF">ACFOD3_28575</name>
</gene>
<dbReference type="RefSeq" id="WP_216840322.1">
    <property type="nucleotide sequence ID" value="NZ_JAFNJS010000017.1"/>
</dbReference>
<dbReference type="EMBL" id="JBHRSB010000017">
    <property type="protein sequence ID" value="MFC3003882.1"/>
    <property type="molecule type" value="Genomic_DNA"/>
</dbReference>
<evidence type="ECO:0000313" key="6">
    <source>
        <dbReference type="Proteomes" id="UP001595420"/>
    </source>
</evidence>
<keyword evidence="6" id="KW-1185">Reference proteome</keyword>
<evidence type="ECO:0000259" key="4">
    <source>
        <dbReference type="Pfam" id="PF03135"/>
    </source>
</evidence>
<dbReference type="InterPro" id="IPR027417">
    <property type="entry name" value="P-loop_NTPase"/>
</dbReference>
<protein>
    <recommendedName>
        <fullName evidence="4">CagE TrbE VirB component of type IV transporter system central domain-containing protein</fullName>
    </recommendedName>
</protein>
<comment type="caution">
    <text evidence="5">The sequence shown here is derived from an EMBL/GenBank/DDBJ whole genome shotgun (WGS) entry which is preliminary data.</text>
</comment>
<keyword evidence="3" id="KW-0067">ATP-binding</keyword>
<feature type="domain" description="CagE TrbE VirB component of type IV transporter system central" evidence="4">
    <location>
        <begin position="182"/>
        <end position="336"/>
    </location>
</feature>
<evidence type="ECO:0000256" key="1">
    <source>
        <dbReference type="ARBA" id="ARBA00006512"/>
    </source>
</evidence>
<dbReference type="Pfam" id="PF03135">
    <property type="entry name" value="CagE_TrbE_VirB"/>
    <property type="match status" value="1"/>
</dbReference>
<proteinExistence type="inferred from homology"/>
<dbReference type="SUPFAM" id="SSF52540">
    <property type="entry name" value="P-loop containing nucleoside triphosphate hydrolases"/>
    <property type="match status" value="1"/>
</dbReference>
<accession>A0ABV7C1W5</accession>
<dbReference type="PANTHER" id="PTHR30121">
    <property type="entry name" value="UNCHARACTERIZED PROTEIN YJGR-RELATED"/>
    <property type="match status" value="1"/>
</dbReference>
<dbReference type="Gene3D" id="3.40.50.300">
    <property type="entry name" value="P-loop containing nucleotide triphosphate hydrolases"/>
    <property type="match status" value="1"/>
</dbReference>